<dbReference type="OrthoDB" id="6428749at2759"/>
<dbReference type="Pfam" id="PF01425">
    <property type="entry name" value="Amidase"/>
    <property type="match status" value="1"/>
</dbReference>
<dbReference type="GO" id="GO:0003824">
    <property type="term" value="F:catalytic activity"/>
    <property type="evidence" value="ECO:0007669"/>
    <property type="project" value="InterPro"/>
</dbReference>
<keyword evidence="4" id="KW-1185">Reference proteome</keyword>
<accession>A0A3D8T0T4</accession>
<dbReference type="EMBL" id="PDLN01000002">
    <property type="protein sequence ID" value="RDW92031.1"/>
    <property type="molecule type" value="Genomic_DNA"/>
</dbReference>
<dbReference type="Proteomes" id="UP000256328">
    <property type="component" value="Unassembled WGS sequence"/>
</dbReference>
<gene>
    <name evidence="3" type="ORF">BP5796_01425</name>
</gene>
<organism evidence="3 4">
    <name type="scientific">Coleophoma crateriformis</name>
    <dbReference type="NCBI Taxonomy" id="565419"/>
    <lineage>
        <taxon>Eukaryota</taxon>
        <taxon>Fungi</taxon>
        <taxon>Dikarya</taxon>
        <taxon>Ascomycota</taxon>
        <taxon>Pezizomycotina</taxon>
        <taxon>Leotiomycetes</taxon>
        <taxon>Helotiales</taxon>
        <taxon>Dermateaceae</taxon>
        <taxon>Coleophoma</taxon>
    </lineage>
</organism>
<dbReference type="InterPro" id="IPR023631">
    <property type="entry name" value="Amidase_dom"/>
</dbReference>
<dbReference type="PANTHER" id="PTHR11895">
    <property type="entry name" value="TRANSAMIDASE"/>
    <property type="match status" value="1"/>
</dbReference>
<evidence type="ECO:0000313" key="4">
    <source>
        <dbReference type="Proteomes" id="UP000256328"/>
    </source>
</evidence>
<comment type="caution">
    <text evidence="3">The sequence shown here is derived from an EMBL/GenBank/DDBJ whole genome shotgun (WGS) entry which is preliminary data.</text>
</comment>
<dbReference type="InterPro" id="IPR036928">
    <property type="entry name" value="AS_sf"/>
</dbReference>
<dbReference type="PANTHER" id="PTHR11895:SF151">
    <property type="entry name" value="GLUTAMYL-TRNA(GLN) AMIDOTRANSFERASE SUBUNIT A"/>
    <property type="match status" value="1"/>
</dbReference>
<dbReference type="AlphaFoldDB" id="A0A3D8T0T4"/>
<reference evidence="3 4" key="1">
    <citation type="journal article" date="2018" name="IMA Fungus">
        <title>IMA Genome-F 9: Draft genome sequence of Annulohypoxylon stygium, Aspergillus mulundensis, Berkeleyomyces basicola (syn. Thielaviopsis basicola), Ceratocystis smalleyi, two Cercospora beticola strains, Coleophoma cylindrospora, Fusarium fracticaudum, Phialophora cf. hyalina, and Morchella septimelata.</title>
        <authorList>
            <person name="Wingfield B.D."/>
            <person name="Bills G.F."/>
            <person name="Dong Y."/>
            <person name="Huang W."/>
            <person name="Nel W.J."/>
            <person name="Swalarsk-Parry B.S."/>
            <person name="Vaghefi N."/>
            <person name="Wilken P.M."/>
            <person name="An Z."/>
            <person name="de Beer Z.W."/>
            <person name="De Vos L."/>
            <person name="Chen L."/>
            <person name="Duong T.A."/>
            <person name="Gao Y."/>
            <person name="Hammerbacher A."/>
            <person name="Kikkert J.R."/>
            <person name="Li Y."/>
            <person name="Li H."/>
            <person name="Li K."/>
            <person name="Li Q."/>
            <person name="Liu X."/>
            <person name="Ma X."/>
            <person name="Naidoo K."/>
            <person name="Pethybridge S.J."/>
            <person name="Sun J."/>
            <person name="Steenkamp E.T."/>
            <person name="van der Nest M.A."/>
            <person name="van Wyk S."/>
            <person name="Wingfield M.J."/>
            <person name="Xiong C."/>
            <person name="Yue Q."/>
            <person name="Zhang X."/>
        </authorList>
    </citation>
    <scope>NUCLEOTIDE SEQUENCE [LARGE SCALE GENOMIC DNA]</scope>
    <source>
        <strain evidence="3 4">BP5796</strain>
    </source>
</reference>
<evidence type="ECO:0000313" key="3">
    <source>
        <dbReference type="EMBL" id="RDW92031.1"/>
    </source>
</evidence>
<proteinExistence type="predicted"/>
<feature type="domain" description="Amidase" evidence="2">
    <location>
        <begin position="28"/>
        <end position="428"/>
    </location>
</feature>
<name>A0A3D8T0T4_9HELO</name>
<dbReference type="InterPro" id="IPR000120">
    <property type="entry name" value="Amidase"/>
</dbReference>
<dbReference type="SUPFAM" id="SSF75304">
    <property type="entry name" value="Amidase signature (AS) enzymes"/>
    <property type="match status" value="1"/>
</dbReference>
<protein>
    <submittedName>
        <fullName evidence="3">Amidase signature (AS) enzyme-3</fullName>
    </submittedName>
</protein>
<dbReference type="Gene3D" id="3.90.1300.10">
    <property type="entry name" value="Amidase signature (AS) domain"/>
    <property type="match status" value="1"/>
</dbReference>
<evidence type="ECO:0000256" key="1">
    <source>
        <dbReference type="SAM" id="MobiDB-lite"/>
    </source>
</evidence>
<evidence type="ECO:0000259" key="2">
    <source>
        <dbReference type="Pfam" id="PF01425"/>
    </source>
</evidence>
<sequence>MAEPYRLTASQALGLMKKGDLTVEDYAKSLLARIKARDEEVKAWVYLDPDFVLEQARKLDAIPADQRGPLHGIAVGVKDVILTKDMPTRHNSGIYADTPAPLVDAAPIITLRAAGALIFGKTTTTEFASTSDGGPSCNPHDKNRTPGGSSSGSGAAVGDYQVPIGLGTQTGGSTIRPGSFNGIYAFKPTWGAISREGLAQYSVTCDTLGLYARSAEDLELLSSVFQLADDEPVPAEPFSIKGSKIAFCKSPVWAKAGPGTQKAWETAKALLTQQGATVEEIELPEDFAKIKQWHSQVLAGEGRTSFLGSVLIPRVDYLLGKDKMHKMLHGHVENSSKLSRKAQLESYDGCARLRPVWDDIASKYDAVFTPSVTGEAPLGIGNTGDASFCSMWTILQVPCLNIPGFAGENGMPIGLTLVGPRYHDLHVLHAGKAIGDVFEKEGGWEMKLF</sequence>
<feature type="region of interest" description="Disordered" evidence="1">
    <location>
        <begin position="127"/>
        <end position="154"/>
    </location>
</feature>